<keyword evidence="1" id="KW-0805">Transcription regulation</keyword>
<dbReference type="SMART" id="SM00347">
    <property type="entry name" value="HTH_MARR"/>
    <property type="match status" value="1"/>
</dbReference>
<dbReference type="InterPro" id="IPR036390">
    <property type="entry name" value="WH_DNA-bd_sf"/>
</dbReference>
<dbReference type="InterPro" id="IPR011991">
    <property type="entry name" value="ArsR-like_HTH"/>
</dbReference>
<sequence>MDELVTPGEDEHGPMAAWPTGRLLSTAARLVEHAWLDALDELGLSHAGLVALHLLGDESTSQTELAERARVENQTMSRTLDRLERQGYVARERDPKDRRRHIVTRTQEGNRAWEAARTLEADVFPELSDPTALRSALLELIRAGTARRWHA</sequence>
<evidence type="ECO:0000313" key="5">
    <source>
        <dbReference type="EMBL" id="GAA3727944.1"/>
    </source>
</evidence>
<evidence type="ECO:0000256" key="1">
    <source>
        <dbReference type="ARBA" id="ARBA00023015"/>
    </source>
</evidence>
<keyword evidence="6" id="KW-1185">Reference proteome</keyword>
<accession>A0ABP7F0L0</accession>
<gene>
    <name evidence="5" type="ORF">GCM10022239_00950</name>
</gene>
<evidence type="ECO:0000256" key="2">
    <source>
        <dbReference type="ARBA" id="ARBA00023125"/>
    </source>
</evidence>
<dbReference type="RefSeq" id="WP_344752635.1">
    <property type="nucleotide sequence ID" value="NZ_BAABAE010000001.1"/>
</dbReference>
<dbReference type="PANTHER" id="PTHR33164:SF43">
    <property type="entry name" value="HTH-TYPE TRANSCRIPTIONAL REPRESSOR YETL"/>
    <property type="match status" value="1"/>
</dbReference>
<protein>
    <submittedName>
        <fullName evidence="5">MarR family transcriptional regulator</fullName>
    </submittedName>
</protein>
<dbReference type="Pfam" id="PF01047">
    <property type="entry name" value="MarR"/>
    <property type="match status" value="1"/>
</dbReference>
<dbReference type="SUPFAM" id="SSF46785">
    <property type="entry name" value="Winged helix' DNA-binding domain"/>
    <property type="match status" value="1"/>
</dbReference>
<name>A0ABP7F0L0_9MICO</name>
<comment type="caution">
    <text evidence="5">The sequence shown here is derived from an EMBL/GenBank/DDBJ whole genome shotgun (WGS) entry which is preliminary data.</text>
</comment>
<keyword evidence="2" id="KW-0238">DNA-binding</keyword>
<dbReference type="PRINTS" id="PR00598">
    <property type="entry name" value="HTHMARR"/>
</dbReference>
<reference evidence="6" key="1">
    <citation type="journal article" date="2019" name="Int. J. Syst. Evol. Microbiol.">
        <title>The Global Catalogue of Microorganisms (GCM) 10K type strain sequencing project: providing services to taxonomists for standard genome sequencing and annotation.</title>
        <authorList>
            <consortium name="The Broad Institute Genomics Platform"/>
            <consortium name="The Broad Institute Genome Sequencing Center for Infectious Disease"/>
            <person name="Wu L."/>
            <person name="Ma J."/>
        </authorList>
    </citation>
    <scope>NUCLEOTIDE SEQUENCE [LARGE SCALE GENOMIC DNA]</scope>
    <source>
        <strain evidence="6">JCM 16949</strain>
    </source>
</reference>
<proteinExistence type="predicted"/>
<dbReference type="Proteomes" id="UP001501004">
    <property type="component" value="Unassembled WGS sequence"/>
</dbReference>
<feature type="domain" description="HTH marR-type" evidence="4">
    <location>
        <begin position="1"/>
        <end position="146"/>
    </location>
</feature>
<dbReference type="EMBL" id="BAABAE010000001">
    <property type="protein sequence ID" value="GAA3727944.1"/>
    <property type="molecule type" value="Genomic_DNA"/>
</dbReference>
<dbReference type="InterPro" id="IPR000835">
    <property type="entry name" value="HTH_MarR-typ"/>
</dbReference>
<dbReference type="PANTHER" id="PTHR33164">
    <property type="entry name" value="TRANSCRIPTIONAL REGULATOR, MARR FAMILY"/>
    <property type="match status" value="1"/>
</dbReference>
<dbReference type="CDD" id="cd00090">
    <property type="entry name" value="HTH_ARSR"/>
    <property type="match status" value="1"/>
</dbReference>
<evidence type="ECO:0000256" key="3">
    <source>
        <dbReference type="ARBA" id="ARBA00023163"/>
    </source>
</evidence>
<evidence type="ECO:0000313" key="6">
    <source>
        <dbReference type="Proteomes" id="UP001501004"/>
    </source>
</evidence>
<dbReference type="PROSITE" id="PS50995">
    <property type="entry name" value="HTH_MARR_2"/>
    <property type="match status" value="1"/>
</dbReference>
<dbReference type="Gene3D" id="1.10.10.10">
    <property type="entry name" value="Winged helix-like DNA-binding domain superfamily/Winged helix DNA-binding domain"/>
    <property type="match status" value="1"/>
</dbReference>
<dbReference type="InterPro" id="IPR036388">
    <property type="entry name" value="WH-like_DNA-bd_sf"/>
</dbReference>
<organism evidence="5 6">
    <name type="scientific">Leifsonella bigeumensis</name>
    <dbReference type="NCBI Taxonomy" id="433643"/>
    <lineage>
        <taxon>Bacteria</taxon>
        <taxon>Bacillati</taxon>
        <taxon>Actinomycetota</taxon>
        <taxon>Actinomycetes</taxon>
        <taxon>Micrococcales</taxon>
        <taxon>Microbacteriaceae</taxon>
        <taxon>Leifsonella</taxon>
    </lineage>
</organism>
<dbReference type="PROSITE" id="PS01117">
    <property type="entry name" value="HTH_MARR_1"/>
    <property type="match status" value="1"/>
</dbReference>
<evidence type="ECO:0000259" key="4">
    <source>
        <dbReference type="PROSITE" id="PS50995"/>
    </source>
</evidence>
<dbReference type="InterPro" id="IPR023187">
    <property type="entry name" value="Tscrpt_reg_MarR-type_CS"/>
</dbReference>
<dbReference type="InterPro" id="IPR039422">
    <property type="entry name" value="MarR/SlyA-like"/>
</dbReference>
<keyword evidence="3" id="KW-0804">Transcription</keyword>